<dbReference type="AlphaFoldDB" id="A0A432WSX1"/>
<dbReference type="OrthoDB" id="9824084at2"/>
<dbReference type="EMBL" id="PIPP01000003">
    <property type="protein sequence ID" value="RUO36870.1"/>
    <property type="molecule type" value="Genomic_DNA"/>
</dbReference>
<dbReference type="RefSeq" id="WP_126807694.1">
    <property type="nucleotide sequence ID" value="NZ_PIPP01000003.1"/>
</dbReference>
<keyword evidence="1" id="KW-0472">Membrane</keyword>
<feature type="transmembrane region" description="Helical" evidence="1">
    <location>
        <begin position="7"/>
        <end position="25"/>
    </location>
</feature>
<feature type="transmembrane region" description="Helical" evidence="1">
    <location>
        <begin position="77"/>
        <end position="98"/>
    </location>
</feature>
<keyword evidence="3" id="KW-1185">Reference proteome</keyword>
<reference evidence="3" key="1">
    <citation type="journal article" date="2018" name="Front. Microbiol.">
        <title>Genome-Based Analysis Reveals the Taxonomy and Diversity of the Family Idiomarinaceae.</title>
        <authorList>
            <person name="Liu Y."/>
            <person name="Lai Q."/>
            <person name="Shao Z."/>
        </authorList>
    </citation>
    <scope>NUCLEOTIDE SEQUENCE [LARGE SCALE GENOMIC DNA]</scope>
    <source>
        <strain evidence="3">AIS</strain>
    </source>
</reference>
<dbReference type="Proteomes" id="UP000286934">
    <property type="component" value="Unassembled WGS sequence"/>
</dbReference>
<feature type="transmembrane region" description="Helical" evidence="1">
    <location>
        <begin position="143"/>
        <end position="161"/>
    </location>
</feature>
<sequence>MPYYNAKFAAAIALLLTILIPVYWLSQFGVFFEKLMWPSTENTFYWRHIFTVLMHVLVIVTLLNVRASLAHLEATLLKRIIVGFALIIALFSVIWVLFGKVEAAGPDSPLIILGSLLVLMLLSGLVTFSAAIQFHQPKLPASLRMAGLFIALSILLPAITLAVLLPVTPIMLTIGCGFIAVYFYKSTQPVDVV</sequence>
<accession>A0A432WSX1</accession>
<comment type="caution">
    <text evidence="2">The sequence shown here is derived from an EMBL/GenBank/DDBJ whole genome shotgun (WGS) entry which is preliminary data.</text>
</comment>
<keyword evidence="1" id="KW-1133">Transmembrane helix</keyword>
<evidence type="ECO:0000313" key="2">
    <source>
        <dbReference type="EMBL" id="RUO36870.1"/>
    </source>
</evidence>
<keyword evidence="1" id="KW-0812">Transmembrane</keyword>
<evidence type="ECO:0000256" key="1">
    <source>
        <dbReference type="SAM" id="Phobius"/>
    </source>
</evidence>
<organism evidence="2 3">
    <name type="scientific">Aliidiomarina shirensis</name>
    <dbReference type="NCBI Taxonomy" id="1048642"/>
    <lineage>
        <taxon>Bacteria</taxon>
        <taxon>Pseudomonadati</taxon>
        <taxon>Pseudomonadota</taxon>
        <taxon>Gammaproteobacteria</taxon>
        <taxon>Alteromonadales</taxon>
        <taxon>Idiomarinaceae</taxon>
        <taxon>Aliidiomarina</taxon>
    </lineage>
</organism>
<protein>
    <submittedName>
        <fullName evidence="2">Uncharacterized protein</fullName>
    </submittedName>
</protein>
<feature type="transmembrane region" description="Helical" evidence="1">
    <location>
        <begin position="45"/>
        <end position="65"/>
    </location>
</feature>
<gene>
    <name evidence="2" type="ORF">CWE13_08465</name>
</gene>
<evidence type="ECO:0000313" key="3">
    <source>
        <dbReference type="Proteomes" id="UP000286934"/>
    </source>
</evidence>
<feature type="transmembrane region" description="Helical" evidence="1">
    <location>
        <begin position="110"/>
        <end position="131"/>
    </location>
</feature>
<proteinExistence type="predicted"/>
<name>A0A432WSX1_9GAMM</name>